<evidence type="ECO:0000256" key="1">
    <source>
        <dbReference type="SAM" id="SignalP"/>
    </source>
</evidence>
<gene>
    <name evidence="2" type="ORF">PQJ73_11730</name>
</gene>
<keyword evidence="1" id="KW-0732">Signal</keyword>
<evidence type="ECO:0000313" key="3">
    <source>
        <dbReference type="Proteomes" id="UP001165652"/>
    </source>
</evidence>
<organism evidence="2 3">
    <name type="scientific">Rhodoplanes tepidamans</name>
    <name type="common">Rhodoplanes cryptolactis</name>
    <dbReference type="NCBI Taxonomy" id="200616"/>
    <lineage>
        <taxon>Bacteria</taxon>
        <taxon>Pseudomonadati</taxon>
        <taxon>Pseudomonadota</taxon>
        <taxon>Alphaproteobacteria</taxon>
        <taxon>Hyphomicrobiales</taxon>
        <taxon>Nitrobacteraceae</taxon>
        <taxon>Rhodoplanes</taxon>
    </lineage>
</organism>
<dbReference type="RefSeq" id="WP_272777196.1">
    <property type="nucleotide sequence ID" value="NZ_JAQQLI010000015.1"/>
</dbReference>
<sequence>MTATRMLAVGVALLSGTALAQAQTVISREITNEPVETLITRGPEGITVTRRPLQTMAPPVVSTVPVFPTWGPSGEAYGQGWAPAPGWTPGYAPPPAYAAPPPPAGGVMVRPYAEPAPPEAAAPRTVVIEESVDDPVPPVRTVRRGTPPIMARAVEPEPTRTARTRTATRRVTSEPMALAPTQRSVIYRTLGQQSSYDPATLERVTPTYAQQTYAQPSWGQSWGTGWQPGYAGYAAAPAPRTVTYTVGSVVPETVALAPVPRRIVAQVPQTRGYQYTVVNGRVLLVEPASGTVVADVVR</sequence>
<name>A0ABT5JAD9_RHOTP</name>
<reference evidence="2" key="1">
    <citation type="journal article" date="2023" name="Microbiol Resour">
        <title>Genome Sequences of Rhodoplanes serenus and Two Thermotolerant Strains, Rhodoplanes tepidamans and 'Rhodoplanes cryptolactis,' Further Refine the Genus.</title>
        <authorList>
            <person name="Rayyan A.A."/>
            <person name="Kyndt J.A."/>
        </authorList>
    </citation>
    <scope>NUCLEOTIDE SEQUENCE</scope>
    <source>
        <strain evidence="2">DSM 9987</strain>
    </source>
</reference>
<proteinExistence type="predicted"/>
<keyword evidence="3" id="KW-1185">Reference proteome</keyword>
<feature type="chain" id="PRO_5046394414" evidence="1">
    <location>
        <begin position="23"/>
        <end position="298"/>
    </location>
</feature>
<comment type="caution">
    <text evidence="2">The sequence shown here is derived from an EMBL/GenBank/DDBJ whole genome shotgun (WGS) entry which is preliminary data.</text>
</comment>
<protein>
    <submittedName>
        <fullName evidence="2">DUF1236 domain-containing protein</fullName>
    </submittedName>
</protein>
<accession>A0ABT5JAD9</accession>
<feature type="signal peptide" evidence="1">
    <location>
        <begin position="1"/>
        <end position="22"/>
    </location>
</feature>
<dbReference type="EMBL" id="JAQQLI010000015">
    <property type="protein sequence ID" value="MDC7786351.1"/>
    <property type="molecule type" value="Genomic_DNA"/>
</dbReference>
<evidence type="ECO:0000313" key="2">
    <source>
        <dbReference type="EMBL" id="MDC7786351.1"/>
    </source>
</evidence>
<dbReference type="InterPro" id="IPR009642">
    <property type="entry name" value="DUF1236"/>
</dbReference>
<dbReference type="Gene3D" id="3.10.450.160">
    <property type="entry name" value="inner membrane protein cigr"/>
    <property type="match status" value="1"/>
</dbReference>
<dbReference type="Pfam" id="PF06823">
    <property type="entry name" value="DUF1236"/>
    <property type="match status" value="1"/>
</dbReference>
<dbReference type="Proteomes" id="UP001165652">
    <property type="component" value="Unassembled WGS sequence"/>
</dbReference>
<reference evidence="2" key="2">
    <citation type="submission" date="2023-02" db="EMBL/GenBank/DDBJ databases">
        <authorList>
            <person name="Rayyan A."/>
            <person name="Meyer T."/>
            <person name="Kyndt J.A."/>
        </authorList>
    </citation>
    <scope>NUCLEOTIDE SEQUENCE</scope>
    <source>
        <strain evidence="2">DSM 9987</strain>
    </source>
</reference>